<protein>
    <recommendedName>
        <fullName evidence="4">Hemicentin-1-like von Willebrand factor A domain-containing protein</fullName>
    </recommendedName>
</protein>
<dbReference type="Gene3D" id="3.40.50.410">
    <property type="entry name" value="von Willebrand factor, type A domain"/>
    <property type="match status" value="1"/>
</dbReference>
<proteinExistence type="predicted"/>
<comment type="subcellular location">
    <subcellularLocation>
        <location evidence="1">Secreted</location>
    </subcellularLocation>
</comment>
<keyword evidence="3" id="KW-0732">Signal</keyword>
<dbReference type="PANTHER" id="PTHR14905:SF7">
    <property type="entry name" value="VON WILLEBRAND FACTOR A DOMAIN-CONTAINING PROTEIN 7"/>
    <property type="match status" value="1"/>
</dbReference>
<evidence type="ECO:0000313" key="6">
    <source>
        <dbReference type="Proteomes" id="UP000494256"/>
    </source>
</evidence>
<evidence type="ECO:0000313" key="5">
    <source>
        <dbReference type="EMBL" id="CAB3226263.1"/>
    </source>
</evidence>
<dbReference type="Pfam" id="PF25106">
    <property type="entry name" value="VWA_4"/>
    <property type="match status" value="1"/>
</dbReference>
<dbReference type="AlphaFoldDB" id="A0A8S0Z1C9"/>
<evidence type="ECO:0000256" key="3">
    <source>
        <dbReference type="ARBA" id="ARBA00022729"/>
    </source>
</evidence>
<dbReference type="OrthoDB" id="4327074at2759"/>
<gene>
    <name evidence="5" type="ORF">APLA_LOCUS2620</name>
</gene>
<dbReference type="EMBL" id="CADEBD010000226">
    <property type="protein sequence ID" value="CAB3226263.1"/>
    <property type="molecule type" value="Genomic_DNA"/>
</dbReference>
<organism evidence="5 6">
    <name type="scientific">Arctia plantaginis</name>
    <name type="common">Wood tiger moth</name>
    <name type="synonym">Phalaena plantaginis</name>
    <dbReference type="NCBI Taxonomy" id="874455"/>
    <lineage>
        <taxon>Eukaryota</taxon>
        <taxon>Metazoa</taxon>
        <taxon>Ecdysozoa</taxon>
        <taxon>Arthropoda</taxon>
        <taxon>Hexapoda</taxon>
        <taxon>Insecta</taxon>
        <taxon>Pterygota</taxon>
        <taxon>Neoptera</taxon>
        <taxon>Endopterygota</taxon>
        <taxon>Lepidoptera</taxon>
        <taxon>Glossata</taxon>
        <taxon>Ditrysia</taxon>
        <taxon>Noctuoidea</taxon>
        <taxon>Erebidae</taxon>
        <taxon>Arctiinae</taxon>
        <taxon>Arctia</taxon>
    </lineage>
</organism>
<name>A0A8S0Z1C9_ARCPL</name>
<comment type="caution">
    <text evidence="5">The sequence shown here is derived from an EMBL/GenBank/DDBJ whole genome shotgun (WGS) entry which is preliminary data.</text>
</comment>
<evidence type="ECO:0000256" key="1">
    <source>
        <dbReference type="ARBA" id="ARBA00004613"/>
    </source>
</evidence>
<dbReference type="Proteomes" id="UP000494256">
    <property type="component" value="Unassembled WGS sequence"/>
</dbReference>
<dbReference type="PANTHER" id="PTHR14905">
    <property type="entry name" value="NG37"/>
    <property type="match status" value="1"/>
</dbReference>
<evidence type="ECO:0000256" key="2">
    <source>
        <dbReference type="ARBA" id="ARBA00022525"/>
    </source>
</evidence>
<reference evidence="5 6" key="1">
    <citation type="submission" date="2020-04" db="EMBL/GenBank/DDBJ databases">
        <authorList>
            <person name="Wallbank WR R."/>
            <person name="Pardo Diaz C."/>
            <person name="Kozak K."/>
            <person name="Martin S."/>
            <person name="Jiggins C."/>
            <person name="Moest M."/>
            <person name="Warren A I."/>
            <person name="Byers J.R.P. K."/>
            <person name="Montejo-Kovacevich G."/>
            <person name="Yen C E."/>
        </authorList>
    </citation>
    <scope>NUCLEOTIDE SEQUENCE [LARGE SCALE GENOMIC DNA]</scope>
</reference>
<keyword evidence="2" id="KW-0964">Secreted</keyword>
<dbReference type="InterPro" id="IPR036465">
    <property type="entry name" value="vWFA_dom_sf"/>
</dbReference>
<dbReference type="InterPro" id="IPR052577">
    <property type="entry name" value="VWA7"/>
</dbReference>
<evidence type="ECO:0000259" key="4">
    <source>
        <dbReference type="Pfam" id="PF25106"/>
    </source>
</evidence>
<sequence length="293" mass="33951">MFDEINEVKEKIDEVFDTAMRTEDSQIENIVLVTFNDPDAELRTVTNNLSELKIALASIDVKGGAYCPEYSLTGLKLALQNSLPYSLVFVFTDASAADYTMFEEIKRLAVKKSVRIYFVLTGECRSVYDDDYQVYYKLATATHGRVFREHKGNIKDIMPYVIQNIRSRRHVLVPERHPQVHSKKFYFTVYDKNVTVYITIRAREPIIQILDSQGRNVETERILNLGHVLAVKLPPSQPGVFRGEATVTRQSNTIARVFYRKRKETIMARYFKKQKSVKQQLEVFLEGYLLPKF</sequence>
<dbReference type="InterPro" id="IPR056861">
    <property type="entry name" value="HMCN1-like_VWA"/>
</dbReference>
<accession>A0A8S0Z1C9</accession>
<dbReference type="SUPFAM" id="SSF53300">
    <property type="entry name" value="vWA-like"/>
    <property type="match status" value="1"/>
</dbReference>
<feature type="domain" description="Hemicentin-1-like von Willebrand factor A" evidence="4">
    <location>
        <begin position="1"/>
        <end position="149"/>
    </location>
</feature>
<dbReference type="GO" id="GO:0032991">
    <property type="term" value="C:protein-containing complex"/>
    <property type="evidence" value="ECO:0007669"/>
    <property type="project" value="UniProtKB-ARBA"/>
</dbReference>